<dbReference type="AlphaFoldDB" id="A0A8J6PGC4"/>
<evidence type="ECO:0000313" key="2">
    <source>
        <dbReference type="EMBL" id="MBC9813843.1"/>
    </source>
</evidence>
<proteinExistence type="inferred from homology"/>
<protein>
    <recommendedName>
        <fullName evidence="1">Putative membrane protein insertion efficiency factor</fullName>
    </recommendedName>
</protein>
<evidence type="ECO:0000256" key="1">
    <source>
        <dbReference type="HAMAP-Rule" id="MF_00386"/>
    </source>
</evidence>
<evidence type="ECO:0000313" key="3">
    <source>
        <dbReference type="Proteomes" id="UP000652681"/>
    </source>
</evidence>
<dbReference type="Pfam" id="PF01809">
    <property type="entry name" value="YidD"/>
    <property type="match status" value="1"/>
</dbReference>
<comment type="function">
    <text evidence="1">Could be involved in insertion of integral membrane proteins into the membrane.</text>
</comment>
<comment type="similarity">
    <text evidence="1">Belongs to the UPF0161 family.</text>
</comment>
<dbReference type="HAMAP" id="MF_00386">
    <property type="entry name" value="UPF0161_YidD"/>
    <property type="match status" value="1"/>
</dbReference>
<dbReference type="SMART" id="SM01234">
    <property type="entry name" value="Haemolytic"/>
    <property type="match status" value="1"/>
</dbReference>
<keyword evidence="3" id="KW-1185">Reference proteome</keyword>
<dbReference type="Proteomes" id="UP000652681">
    <property type="component" value="Unassembled WGS sequence"/>
</dbReference>
<dbReference type="GO" id="GO:0005886">
    <property type="term" value="C:plasma membrane"/>
    <property type="evidence" value="ECO:0007669"/>
    <property type="project" value="UniProtKB-SubCell"/>
</dbReference>
<dbReference type="NCBIfam" id="TIGR00278">
    <property type="entry name" value="membrane protein insertion efficiency factor YidD"/>
    <property type="match status" value="1"/>
</dbReference>
<dbReference type="InterPro" id="IPR002696">
    <property type="entry name" value="Membr_insert_effic_factor_YidD"/>
</dbReference>
<dbReference type="PANTHER" id="PTHR33383:SF1">
    <property type="entry name" value="MEMBRANE PROTEIN INSERTION EFFICIENCY FACTOR-RELATED"/>
    <property type="match status" value="1"/>
</dbReference>
<comment type="caution">
    <text evidence="2">The sequence shown here is derived from an EMBL/GenBank/DDBJ whole genome shotgun (WGS) entry which is preliminary data.</text>
</comment>
<dbReference type="RefSeq" id="WP_163492986.1">
    <property type="nucleotide sequence ID" value="NZ_JACVEL010000017.1"/>
</dbReference>
<reference evidence="2" key="1">
    <citation type="submission" date="2020-09" db="EMBL/GenBank/DDBJ databases">
        <title>Taishania pollutisoli gen. nov., sp. nov., Isolated from Tetrabromobisphenol A-Contaminated Soil.</title>
        <authorList>
            <person name="Chen Q."/>
        </authorList>
    </citation>
    <scope>NUCLEOTIDE SEQUENCE</scope>
    <source>
        <strain evidence="2">CZZ-1</strain>
    </source>
</reference>
<dbReference type="EMBL" id="JACVEL010000017">
    <property type="protein sequence ID" value="MBC9813843.1"/>
    <property type="molecule type" value="Genomic_DNA"/>
</dbReference>
<keyword evidence="1" id="KW-1003">Cell membrane</keyword>
<name>A0A8J6PGC4_9FLAO</name>
<keyword evidence="1" id="KW-0472">Membrane</keyword>
<gene>
    <name evidence="2" type="primary">yidD</name>
    <name evidence="2" type="ORF">H9Y05_15310</name>
</gene>
<organism evidence="2 3">
    <name type="scientific">Taishania pollutisoli</name>
    <dbReference type="NCBI Taxonomy" id="2766479"/>
    <lineage>
        <taxon>Bacteria</taxon>
        <taxon>Pseudomonadati</taxon>
        <taxon>Bacteroidota</taxon>
        <taxon>Flavobacteriia</taxon>
        <taxon>Flavobacteriales</taxon>
        <taxon>Crocinitomicaceae</taxon>
        <taxon>Taishania</taxon>
    </lineage>
</organism>
<accession>A0A8J6PGC4</accession>
<dbReference type="PANTHER" id="PTHR33383">
    <property type="entry name" value="MEMBRANE PROTEIN INSERTION EFFICIENCY FACTOR-RELATED"/>
    <property type="match status" value="1"/>
</dbReference>
<comment type="subcellular location">
    <subcellularLocation>
        <location evidence="1">Cell membrane</location>
        <topology evidence="1">Peripheral membrane protein</topology>
        <orientation evidence="1">Cytoplasmic side</orientation>
    </subcellularLocation>
</comment>
<sequence>MNVVKKVLSFPLILLVKIYQWVISPILPRSCRYTPTCSSYMIEAIQVWGPLKGTWLGVRRISRCHPWGGCGHDPVPKKE</sequence>